<dbReference type="EC" id="6.1.1.9" evidence="2"/>
<feature type="domain" description="Aminoacyl-tRNA synthetase class Ia" evidence="10">
    <location>
        <begin position="14"/>
        <end position="51"/>
    </location>
</feature>
<sequence>MVCHITIFTLITFLNRWLENICDWCISRQLWWGHRVPAWYMTLEKDQFKDMDCTRSRRVRYMVFSCSFTIICARLARSHTRFQGILPNFVA</sequence>
<evidence type="ECO:0000256" key="3">
    <source>
        <dbReference type="ARBA" id="ARBA00022598"/>
    </source>
</evidence>
<evidence type="ECO:0000256" key="7">
    <source>
        <dbReference type="ARBA" id="ARBA00023146"/>
    </source>
</evidence>
<dbReference type="InterPro" id="IPR014729">
    <property type="entry name" value="Rossmann-like_a/b/a_fold"/>
</dbReference>
<evidence type="ECO:0000259" key="10">
    <source>
        <dbReference type="Pfam" id="PF00133"/>
    </source>
</evidence>
<feature type="chain" id="PRO_5034992446" description="valine--tRNA ligase" evidence="9">
    <location>
        <begin position="23"/>
        <end position="91"/>
    </location>
</feature>
<dbReference type="GO" id="GO:0005524">
    <property type="term" value="F:ATP binding"/>
    <property type="evidence" value="ECO:0007669"/>
    <property type="project" value="UniProtKB-KW"/>
</dbReference>
<feature type="signal peptide" evidence="9">
    <location>
        <begin position="1"/>
        <end position="22"/>
    </location>
</feature>
<keyword evidence="3" id="KW-0436">Ligase</keyword>
<evidence type="ECO:0000313" key="11">
    <source>
        <dbReference type="EMBL" id="CAG1844065.1"/>
    </source>
</evidence>
<dbReference type="PANTHER" id="PTHR11946:SF109">
    <property type="entry name" value="VALINE--TRNA LIGASE"/>
    <property type="match status" value="1"/>
</dbReference>
<name>A0A8D7AAL9_MUSAM</name>
<dbReference type="PANTHER" id="PTHR11946">
    <property type="entry name" value="VALYL-TRNA SYNTHETASES"/>
    <property type="match status" value="1"/>
</dbReference>
<evidence type="ECO:0000256" key="8">
    <source>
        <dbReference type="ARBA" id="ARBA00029936"/>
    </source>
</evidence>
<dbReference type="InterPro" id="IPR002303">
    <property type="entry name" value="Valyl-tRNA_ligase"/>
</dbReference>
<keyword evidence="7" id="KW-0030">Aminoacyl-tRNA synthetase</keyword>
<protein>
    <recommendedName>
        <fullName evidence="2">valine--tRNA ligase</fullName>
        <ecNumber evidence="2">6.1.1.9</ecNumber>
    </recommendedName>
    <alternativeName>
        <fullName evidence="8">Valyl-tRNA synthetase</fullName>
    </alternativeName>
</protein>
<gene>
    <name evidence="11" type="ORF">GSMUA_138600.1</name>
</gene>
<dbReference type="Gene3D" id="3.40.50.620">
    <property type="entry name" value="HUPs"/>
    <property type="match status" value="1"/>
</dbReference>
<evidence type="ECO:0000256" key="6">
    <source>
        <dbReference type="ARBA" id="ARBA00022917"/>
    </source>
</evidence>
<dbReference type="SUPFAM" id="SSF52374">
    <property type="entry name" value="Nucleotidylyl transferase"/>
    <property type="match status" value="1"/>
</dbReference>
<dbReference type="InterPro" id="IPR002300">
    <property type="entry name" value="aa-tRNA-synth_Ia"/>
</dbReference>
<evidence type="ECO:0000256" key="1">
    <source>
        <dbReference type="ARBA" id="ARBA00005594"/>
    </source>
</evidence>
<dbReference type="AlphaFoldDB" id="A0A8D7AAL9"/>
<organism evidence="11">
    <name type="scientific">Musa acuminata subsp. malaccensis</name>
    <name type="common">Wild banana</name>
    <name type="synonym">Musa malaccensis</name>
    <dbReference type="NCBI Taxonomy" id="214687"/>
    <lineage>
        <taxon>Eukaryota</taxon>
        <taxon>Viridiplantae</taxon>
        <taxon>Streptophyta</taxon>
        <taxon>Embryophyta</taxon>
        <taxon>Tracheophyta</taxon>
        <taxon>Spermatophyta</taxon>
        <taxon>Magnoliopsida</taxon>
        <taxon>Liliopsida</taxon>
        <taxon>Zingiberales</taxon>
        <taxon>Musaceae</taxon>
        <taxon>Musa</taxon>
    </lineage>
</organism>
<evidence type="ECO:0000256" key="4">
    <source>
        <dbReference type="ARBA" id="ARBA00022741"/>
    </source>
</evidence>
<keyword evidence="4" id="KW-0547">Nucleotide-binding</keyword>
<evidence type="ECO:0000256" key="5">
    <source>
        <dbReference type="ARBA" id="ARBA00022840"/>
    </source>
</evidence>
<keyword evidence="6" id="KW-0648">Protein biosynthesis</keyword>
<accession>A0A8D7AAL9</accession>
<dbReference type="Pfam" id="PF00133">
    <property type="entry name" value="tRNA-synt_1"/>
    <property type="match status" value="1"/>
</dbReference>
<comment type="similarity">
    <text evidence="1">Belongs to the class-I aminoacyl-tRNA synthetase family.</text>
</comment>
<dbReference type="EMBL" id="HG996469">
    <property type="protein sequence ID" value="CAG1844065.1"/>
    <property type="molecule type" value="Genomic_DNA"/>
</dbReference>
<keyword evidence="9" id="KW-0732">Signal</keyword>
<dbReference type="GO" id="GO:0004832">
    <property type="term" value="F:valine-tRNA ligase activity"/>
    <property type="evidence" value="ECO:0007669"/>
    <property type="project" value="UniProtKB-EC"/>
</dbReference>
<proteinExistence type="inferred from homology"/>
<evidence type="ECO:0000256" key="9">
    <source>
        <dbReference type="SAM" id="SignalP"/>
    </source>
</evidence>
<evidence type="ECO:0000256" key="2">
    <source>
        <dbReference type="ARBA" id="ARBA00013169"/>
    </source>
</evidence>
<keyword evidence="5" id="KW-0067">ATP-binding</keyword>
<reference evidence="11" key="1">
    <citation type="submission" date="2021-03" db="EMBL/GenBank/DDBJ databases">
        <authorList>
            <consortium name="Genoscope - CEA"/>
            <person name="William W."/>
        </authorList>
    </citation>
    <scope>NUCLEOTIDE SEQUENCE</scope>
    <source>
        <strain evidence="11">Doubled-haploid Pahang</strain>
    </source>
</reference>
<dbReference type="GO" id="GO:0006438">
    <property type="term" value="P:valyl-tRNA aminoacylation"/>
    <property type="evidence" value="ECO:0007669"/>
    <property type="project" value="InterPro"/>
</dbReference>